<evidence type="ECO:0000313" key="1">
    <source>
        <dbReference type="EMBL" id="AMD90068.1"/>
    </source>
</evidence>
<sequence>MVSDLYNETLEGMRNIFDTIRFRPAFEQLLWDYRQLDIIKLIDDMPQDYHGVLFSRLRPYNDPQNHLVLQFGIEQDSLVFKSQRVRDQDESCPLAEEKIPLREWEKALISFRNVVERLSIPDGNVTQNGGSGPKKALSPK</sequence>
<name>A0A0X8JJS6_9BACT</name>
<dbReference type="AlphaFoldDB" id="A0A0X8JJS6"/>
<accession>A0A0X8JJS6</accession>
<evidence type="ECO:0000313" key="2">
    <source>
        <dbReference type="Proteomes" id="UP000069241"/>
    </source>
</evidence>
<dbReference type="Proteomes" id="UP000069241">
    <property type="component" value="Chromosome"/>
</dbReference>
<protein>
    <submittedName>
        <fullName evidence="1">Uncharacterized protein</fullName>
    </submittedName>
</protein>
<dbReference type="EMBL" id="CP014229">
    <property type="protein sequence ID" value="AMD90068.1"/>
    <property type="molecule type" value="Genomic_DNA"/>
</dbReference>
<organism evidence="1 2">
    <name type="scientific">Desulfovibrio fairfieldensis</name>
    <dbReference type="NCBI Taxonomy" id="44742"/>
    <lineage>
        <taxon>Bacteria</taxon>
        <taxon>Pseudomonadati</taxon>
        <taxon>Thermodesulfobacteriota</taxon>
        <taxon>Desulfovibrionia</taxon>
        <taxon>Desulfovibrionales</taxon>
        <taxon>Desulfovibrionaceae</taxon>
        <taxon>Desulfovibrio</taxon>
    </lineage>
</organism>
<keyword evidence="2" id="KW-1185">Reference proteome</keyword>
<proteinExistence type="predicted"/>
<reference evidence="2" key="1">
    <citation type="submission" date="2016-02" db="EMBL/GenBank/DDBJ databases">
        <authorList>
            <person name="Holder M.E."/>
            <person name="Ajami N.J."/>
            <person name="Petrosino J.F."/>
        </authorList>
    </citation>
    <scope>NUCLEOTIDE SEQUENCE [LARGE SCALE GENOMIC DNA]</scope>
    <source>
        <strain evidence="2">CCUG 45958</strain>
    </source>
</reference>
<gene>
    <name evidence="1" type="ORF">AXF13_08015</name>
</gene>
<dbReference type="KEGG" id="dfi:AXF13_08015"/>